<gene>
    <name evidence="1" type="ORF">AB4Y30_02825</name>
</gene>
<name>A0AB39HRH4_9BACI</name>
<dbReference type="InterPro" id="IPR015315">
    <property type="entry name" value="DUF1963"/>
</dbReference>
<organism evidence="1">
    <name type="scientific">Ornithinibacillus sp. 4-3</name>
    <dbReference type="NCBI Taxonomy" id="3231488"/>
    <lineage>
        <taxon>Bacteria</taxon>
        <taxon>Bacillati</taxon>
        <taxon>Bacillota</taxon>
        <taxon>Bacilli</taxon>
        <taxon>Bacillales</taxon>
        <taxon>Bacillaceae</taxon>
        <taxon>Ornithinibacillus</taxon>
    </lineage>
</organism>
<dbReference type="PANTHER" id="PTHR36436:SF6">
    <property type="entry name" value="SLL5081 PROTEIN"/>
    <property type="match status" value="1"/>
</dbReference>
<evidence type="ECO:0000313" key="1">
    <source>
        <dbReference type="EMBL" id="XDK33319.1"/>
    </source>
</evidence>
<proteinExistence type="predicted"/>
<dbReference type="AlphaFoldDB" id="A0AB39HRH4"/>
<accession>A0AB39HRH4</accession>
<dbReference type="EMBL" id="CP162599">
    <property type="protein sequence ID" value="XDK33319.1"/>
    <property type="molecule type" value="Genomic_DNA"/>
</dbReference>
<dbReference type="SUPFAM" id="SSF103032">
    <property type="entry name" value="Hypothetical protein YwqG"/>
    <property type="match status" value="1"/>
</dbReference>
<sequence>MLENSISIPKAFEEFRTIIEDTIRPVIQIDTTEKETTLFESKFAGNPYFPKQMEYPKSDSGTPLTLLAQINFAEVPAHIPNLPEKGILQFYLDAHDDLIGMDFDNGKNQNGFRVIYHENILEDESELIQDFSFVSSPDDEMFFPVEKEMKLSFDVDSEALTTSDYRREEKYAPIFEFIEEKEDLEDLFYDSFAGTGHKIGGYPFFTQEDPRTYGDYTDADILLLQVDSIGEHILWGDSGVGNFFISKKDLENKDFSKVLYNWDCY</sequence>
<dbReference type="InterPro" id="IPR035948">
    <property type="entry name" value="YwqG-like_sf"/>
</dbReference>
<dbReference type="Pfam" id="PF09234">
    <property type="entry name" value="DUF1963"/>
    <property type="match status" value="1"/>
</dbReference>
<dbReference type="PANTHER" id="PTHR36436">
    <property type="entry name" value="SLL5081 PROTEIN"/>
    <property type="match status" value="1"/>
</dbReference>
<dbReference type="Gene3D" id="2.30.320.10">
    <property type="entry name" value="YwqG-like"/>
    <property type="match status" value="1"/>
</dbReference>
<reference evidence="1" key="1">
    <citation type="submission" date="2024-07" db="EMBL/GenBank/DDBJ databases">
        <title>Halotolerant mesophilic bacterium Ornithinibacillus sp. 4-3, sp. nov., isolated from soil.</title>
        <authorList>
            <person name="Sidarenka A.V."/>
            <person name="Guliayeva D.E."/>
            <person name="Leanovich S.I."/>
            <person name="Hileuskaya K.S."/>
            <person name="Akhremchuk A.E."/>
            <person name="Sikolenko M.A."/>
            <person name="Valentovich L.N."/>
        </authorList>
    </citation>
    <scope>NUCLEOTIDE SEQUENCE</scope>
    <source>
        <strain evidence="1">4-3</strain>
    </source>
</reference>
<protein>
    <submittedName>
        <fullName evidence="1">YwqG family protein</fullName>
    </submittedName>
</protein>
<dbReference type="RefSeq" id="WP_368654001.1">
    <property type="nucleotide sequence ID" value="NZ_CP162599.1"/>
</dbReference>